<proteinExistence type="predicted"/>
<sequence>MGRIIKIISFFLKCQGVNEFSLNERNGKMYVSCADKRDAIRELFDFIRFDYNPCHNYELTPTLQNDFVLVIGMR</sequence>
<dbReference type="EMBL" id="BK014662">
    <property type="protein sequence ID" value="DAD66720.1"/>
    <property type="molecule type" value="Genomic_DNA"/>
</dbReference>
<reference evidence="1" key="1">
    <citation type="journal article" date="2021" name="Proc. Natl. Acad. Sci. U.S.A.">
        <title>A Catalog of Tens of Thousands of Viruses from Human Metagenomes Reveals Hidden Associations with Chronic Diseases.</title>
        <authorList>
            <person name="Tisza M.J."/>
            <person name="Buck C.B."/>
        </authorList>
    </citation>
    <scope>NUCLEOTIDE SEQUENCE</scope>
    <source>
        <strain evidence="1">CtPuP5</strain>
    </source>
</reference>
<evidence type="ECO:0000313" key="1">
    <source>
        <dbReference type="EMBL" id="DAD66720.1"/>
    </source>
</evidence>
<accession>A0A8S5L9X4</accession>
<protein>
    <submittedName>
        <fullName evidence="1">Uncharacterized protein</fullName>
    </submittedName>
</protein>
<name>A0A8S5L9X4_9CAUD</name>
<organism evidence="1">
    <name type="scientific">Myoviridae sp. ctPuP5</name>
    <dbReference type="NCBI Taxonomy" id="2823543"/>
    <lineage>
        <taxon>Viruses</taxon>
        <taxon>Duplodnaviria</taxon>
        <taxon>Heunggongvirae</taxon>
        <taxon>Uroviricota</taxon>
        <taxon>Caudoviricetes</taxon>
    </lineage>
</organism>